<reference evidence="2 3" key="1">
    <citation type="submission" date="2015-01" db="EMBL/GenBank/DDBJ databases">
        <title>Evolution of Trichinella species and genotypes.</title>
        <authorList>
            <person name="Korhonen P.K."/>
            <person name="Edoardo P."/>
            <person name="Giuseppe L.R."/>
            <person name="Gasser R.B."/>
        </authorList>
    </citation>
    <scope>NUCLEOTIDE SEQUENCE [LARGE SCALE GENOMIC DNA]</scope>
    <source>
        <strain evidence="2">ISS176</strain>
    </source>
</reference>
<name>A0A0V1KFT0_TRIPS</name>
<feature type="compositionally biased region" description="Acidic residues" evidence="1">
    <location>
        <begin position="1"/>
        <end position="10"/>
    </location>
</feature>
<sequence>MSELTDEESVATEKEKDAGEEGATDETEKLTLEGLAEILHALKQVAERIFETDLDMVQVIKFKRNLEIATEPYQRILDKMNQRKKHLSITMFFKVHPLLANLHARTHHDLDCYSLNQMN</sequence>
<feature type="region of interest" description="Disordered" evidence="1">
    <location>
        <begin position="1"/>
        <end position="29"/>
    </location>
</feature>
<dbReference type="AlphaFoldDB" id="A0A0V1KFT0"/>
<dbReference type="EMBL" id="JYDV01000002">
    <property type="protein sequence ID" value="KRZ45918.1"/>
    <property type="molecule type" value="Genomic_DNA"/>
</dbReference>
<evidence type="ECO:0000313" key="3">
    <source>
        <dbReference type="Proteomes" id="UP000054826"/>
    </source>
</evidence>
<comment type="caution">
    <text evidence="2">The sequence shown here is derived from an EMBL/GenBank/DDBJ whole genome shotgun (WGS) entry which is preliminary data.</text>
</comment>
<organism evidence="2 3">
    <name type="scientific">Trichinella pseudospiralis</name>
    <name type="common">Parasitic roundworm</name>
    <dbReference type="NCBI Taxonomy" id="6337"/>
    <lineage>
        <taxon>Eukaryota</taxon>
        <taxon>Metazoa</taxon>
        <taxon>Ecdysozoa</taxon>
        <taxon>Nematoda</taxon>
        <taxon>Enoplea</taxon>
        <taxon>Dorylaimia</taxon>
        <taxon>Trichinellida</taxon>
        <taxon>Trichinellidae</taxon>
        <taxon>Trichinella</taxon>
    </lineage>
</organism>
<evidence type="ECO:0000256" key="1">
    <source>
        <dbReference type="SAM" id="MobiDB-lite"/>
    </source>
</evidence>
<proteinExistence type="predicted"/>
<protein>
    <submittedName>
        <fullName evidence="2">Uncharacterized protein</fullName>
    </submittedName>
</protein>
<accession>A0A0V1KFT0</accession>
<evidence type="ECO:0000313" key="2">
    <source>
        <dbReference type="EMBL" id="KRZ45918.1"/>
    </source>
</evidence>
<gene>
    <name evidence="2" type="ORF">T4C_1125</name>
</gene>
<dbReference type="Proteomes" id="UP000054826">
    <property type="component" value="Unassembled WGS sequence"/>
</dbReference>